<dbReference type="Pfam" id="PF07077">
    <property type="entry name" value="DUF1345"/>
    <property type="match status" value="1"/>
</dbReference>
<keyword evidence="1" id="KW-0812">Transmembrane</keyword>
<keyword evidence="1" id="KW-1133">Transmembrane helix</keyword>
<feature type="transmembrane region" description="Helical" evidence="1">
    <location>
        <begin position="86"/>
        <end position="108"/>
    </location>
</feature>
<sequence length="226" mass="25986">MSIHNTFHQIRSSFVSRPYFFITFLLTAILYVVFGLFTDWTWSTRLLLGWNISILTYLVLTMRVLWTINHAHILKHAQQQDASKWFILLLVVMTLVMCFIAIIVELSHLPNITVVKYGHLALSILTIIFAWLFMHTVFAIHYAHDYYLAIAKHQDGGLDFPKTTKPTYPEFIYFSYVIGTSAQTADVSITSRSMRILNILHILLAYGFNTTILAICINVAASFIMT</sequence>
<evidence type="ECO:0000256" key="1">
    <source>
        <dbReference type="SAM" id="Phobius"/>
    </source>
</evidence>
<feature type="transmembrane region" description="Helical" evidence="1">
    <location>
        <begin position="202"/>
        <end position="225"/>
    </location>
</feature>
<comment type="caution">
    <text evidence="2">The sequence shown here is derived from an EMBL/GenBank/DDBJ whole genome shotgun (WGS) entry which is preliminary data.</text>
</comment>
<keyword evidence="1" id="KW-0472">Membrane</keyword>
<feature type="transmembrane region" description="Helical" evidence="1">
    <location>
        <begin position="48"/>
        <end position="66"/>
    </location>
</feature>
<evidence type="ECO:0000313" key="3">
    <source>
        <dbReference type="Proteomes" id="UP000280405"/>
    </source>
</evidence>
<protein>
    <submittedName>
        <fullName evidence="2">DUF1345 domain-containing protein</fullName>
    </submittedName>
</protein>
<dbReference type="AlphaFoldDB" id="A0A3A8EY49"/>
<evidence type="ECO:0000313" key="2">
    <source>
        <dbReference type="EMBL" id="RKG39767.1"/>
    </source>
</evidence>
<gene>
    <name evidence="2" type="ORF">D7V20_03950</name>
</gene>
<feature type="transmembrane region" description="Helical" evidence="1">
    <location>
        <begin position="20"/>
        <end position="42"/>
    </location>
</feature>
<dbReference type="RefSeq" id="WP_120383037.1">
    <property type="nucleotide sequence ID" value="NZ_RAXT01000004.1"/>
</dbReference>
<organism evidence="2 3">
    <name type="scientific">Acinetobacter rongchengensis</name>
    <dbReference type="NCBI Taxonomy" id="2419601"/>
    <lineage>
        <taxon>Bacteria</taxon>
        <taxon>Pseudomonadati</taxon>
        <taxon>Pseudomonadota</taxon>
        <taxon>Gammaproteobacteria</taxon>
        <taxon>Moraxellales</taxon>
        <taxon>Moraxellaceae</taxon>
        <taxon>Acinetobacter</taxon>
    </lineage>
</organism>
<name>A0A3A8EY49_9GAMM</name>
<dbReference type="OrthoDB" id="64737at2"/>
<dbReference type="InterPro" id="IPR009781">
    <property type="entry name" value="DUF1345"/>
</dbReference>
<dbReference type="Proteomes" id="UP000280405">
    <property type="component" value="Unassembled WGS sequence"/>
</dbReference>
<feature type="transmembrane region" description="Helical" evidence="1">
    <location>
        <begin position="120"/>
        <end position="143"/>
    </location>
</feature>
<accession>A0A3A8EY49</accession>
<reference evidence="2 3" key="1">
    <citation type="submission" date="2018-09" db="EMBL/GenBank/DDBJ databases">
        <title>The draft genome of Acinetobacter spp. strains.</title>
        <authorList>
            <person name="Qin J."/>
            <person name="Feng Y."/>
            <person name="Zong Z."/>
        </authorList>
    </citation>
    <scope>NUCLEOTIDE SEQUENCE [LARGE SCALE GENOMIC DNA]</scope>
    <source>
        <strain evidence="2 3">WCHAc060115</strain>
    </source>
</reference>
<keyword evidence="3" id="KW-1185">Reference proteome</keyword>
<proteinExistence type="predicted"/>
<dbReference type="EMBL" id="RAXT01000004">
    <property type="protein sequence ID" value="RKG39767.1"/>
    <property type="molecule type" value="Genomic_DNA"/>
</dbReference>